<feature type="region of interest" description="Disordered" evidence="5">
    <location>
        <begin position="64"/>
        <end position="91"/>
    </location>
</feature>
<feature type="compositionally biased region" description="Polar residues" evidence="5">
    <location>
        <begin position="64"/>
        <end position="74"/>
    </location>
</feature>
<name>A0A2H3E5S9_ARMGA</name>
<dbReference type="AlphaFoldDB" id="A0A2H3E5S9"/>
<organism evidence="7 8">
    <name type="scientific">Armillaria gallica</name>
    <name type="common">Bulbous honey fungus</name>
    <name type="synonym">Armillaria bulbosa</name>
    <dbReference type="NCBI Taxonomy" id="47427"/>
    <lineage>
        <taxon>Eukaryota</taxon>
        <taxon>Fungi</taxon>
        <taxon>Dikarya</taxon>
        <taxon>Basidiomycota</taxon>
        <taxon>Agaricomycotina</taxon>
        <taxon>Agaricomycetes</taxon>
        <taxon>Agaricomycetidae</taxon>
        <taxon>Agaricales</taxon>
        <taxon>Marasmiineae</taxon>
        <taxon>Physalacriaceae</taxon>
        <taxon>Armillaria</taxon>
    </lineage>
</organism>
<gene>
    <name evidence="7" type="ORF">ARMGADRAFT_1028453</name>
</gene>
<dbReference type="Proteomes" id="UP000217790">
    <property type="component" value="Unassembled WGS sequence"/>
</dbReference>
<dbReference type="InterPro" id="IPR010666">
    <property type="entry name" value="Znf_GRF"/>
</dbReference>
<dbReference type="EMBL" id="KZ293652">
    <property type="protein sequence ID" value="PBK95016.1"/>
    <property type="molecule type" value="Genomic_DNA"/>
</dbReference>
<proteinExistence type="predicted"/>
<dbReference type="InParanoid" id="A0A2H3E5S9"/>
<sequence length="492" mass="54507">MAASQTDYESGLACANCGLFIKWMTVKTDDNGNKGRKFVSCKAKNSARQCDLFCWKAGPWQPSSSNPLTPSASQDDAETPPLPPGPDPEAAVPMAIDYAQCGQTNTGATQIVSLTVPLTQPEAGPSHVLDATPNPCFASQMAPIFYSEIEEHVCHEKEKQEQEELHKEAIFQAKHEVTVFGWGMENKPPKSVLVQEGYIYPHFQLTKAILSSVGVDASVAKLFQSTFSIWSRISNNHVVSVDESPAVFVYNTGIENSYVNKKRRAPDSDGEVGVVDVKDKGCAPVFESDAEDSLTSPPQPWRKRVWRKCPSPFVFPPSLPYHLTSLSPTPPVPQLSDEEEYPEPHELFQSNCATKNKSCSPSLSSMSCAVSPIFVASSSDDSDVQLVEPVKKQSKVRWPSKFYISDVVNFWLTNNNVPCHVMKNFEKTFKTAWVHGTYYDNRLCWTLCTDQYKKDRAMNAGRSEAGSWALFVKKFPLPSSEAKAAKRRGLSQ</sequence>
<reference evidence="8" key="1">
    <citation type="journal article" date="2017" name="Nat. Ecol. Evol.">
        <title>Genome expansion and lineage-specific genetic innovations in the forest pathogenic fungi Armillaria.</title>
        <authorList>
            <person name="Sipos G."/>
            <person name="Prasanna A.N."/>
            <person name="Walter M.C."/>
            <person name="O'Connor E."/>
            <person name="Balint B."/>
            <person name="Krizsan K."/>
            <person name="Kiss B."/>
            <person name="Hess J."/>
            <person name="Varga T."/>
            <person name="Slot J."/>
            <person name="Riley R."/>
            <person name="Boka B."/>
            <person name="Rigling D."/>
            <person name="Barry K."/>
            <person name="Lee J."/>
            <person name="Mihaltcheva S."/>
            <person name="LaButti K."/>
            <person name="Lipzen A."/>
            <person name="Waldron R."/>
            <person name="Moloney N.M."/>
            <person name="Sperisen C."/>
            <person name="Kredics L."/>
            <person name="Vagvoelgyi C."/>
            <person name="Patrignani A."/>
            <person name="Fitzpatrick D."/>
            <person name="Nagy I."/>
            <person name="Doyle S."/>
            <person name="Anderson J.B."/>
            <person name="Grigoriev I.V."/>
            <person name="Gueldener U."/>
            <person name="Muensterkoetter M."/>
            <person name="Nagy L.G."/>
        </authorList>
    </citation>
    <scope>NUCLEOTIDE SEQUENCE [LARGE SCALE GENOMIC DNA]</scope>
    <source>
        <strain evidence="8">Ar21-2</strain>
    </source>
</reference>
<evidence type="ECO:0000259" key="6">
    <source>
        <dbReference type="PROSITE" id="PS51999"/>
    </source>
</evidence>
<keyword evidence="3" id="KW-0862">Zinc</keyword>
<keyword evidence="2 4" id="KW-0863">Zinc-finger</keyword>
<accession>A0A2H3E5S9</accession>
<evidence type="ECO:0000256" key="2">
    <source>
        <dbReference type="ARBA" id="ARBA00022771"/>
    </source>
</evidence>
<protein>
    <recommendedName>
        <fullName evidence="6">GRF-type domain-containing protein</fullName>
    </recommendedName>
</protein>
<evidence type="ECO:0000256" key="1">
    <source>
        <dbReference type="ARBA" id="ARBA00022723"/>
    </source>
</evidence>
<feature type="domain" description="GRF-type" evidence="6">
    <location>
        <begin position="14"/>
        <end position="59"/>
    </location>
</feature>
<evidence type="ECO:0000256" key="3">
    <source>
        <dbReference type="ARBA" id="ARBA00022833"/>
    </source>
</evidence>
<evidence type="ECO:0000313" key="8">
    <source>
        <dbReference type="Proteomes" id="UP000217790"/>
    </source>
</evidence>
<dbReference type="OrthoDB" id="2912221at2759"/>
<evidence type="ECO:0000256" key="5">
    <source>
        <dbReference type="SAM" id="MobiDB-lite"/>
    </source>
</evidence>
<dbReference type="GO" id="GO:0008270">
    <property type="term" value="F:zinc ion binding"/>
    <property type="evidence" value="ECO:0007669"/>
    <property type="project" value="UniProtKB-KW"/>
</dbReference>
<keyword evidence="8" id="KW-1185">Reference proteome</keyword>
<evidence type="ECO:0000313" key="7">
    <source>
        <dbReference type="EMBL" id="PBK95016.1"/>
    </source>
</evidence>
<evidence type="ECO:0000256" key="4">
    <source>
        <dbReference type="PROSITE-ProRule" id="PRU01343"/>
    </source>
</evidence>
<dbReference type="PROSITE" id="PS51999">
    <property type="entry name" value="ZF_GRF"/>
    <property type="match status" value="1"/>
</dbReference>
<keyword evidence="1" id="KW-0479">Metal-binding</keyword>